<sequence length="125" mass="13967">MASLPSSSPPHPLLIPNNTGVGFSPYLMHRSKKIYNDDANIFRPERWEGSELKGIGWRFMPFDGGPRIYLGQDFALMEASYAVVRIIQNFPNMRLPPGIPVYPSGMEKQTRTIVVSSAEGCKVLL</sequence>
<evidence type="ECO:0000256" key="5">
    <source>
        <dbReference type="ARBA" id="ARBA00023004"/>
    </source>
</evidence>
<evidence type="ECO:0008006" key="10">
    <source>
        <dbReference type="Google" id="ProtNLM"/>
    </source>
</evidence>
<keyword evidence="7" id="KW-0503">Monooxygenase</keyword>
<reference evidence="8 9" key="1">
    <citation type="submission" date="2017-12" db="EMBL/GenBank/DDBJ databases">
        <title>Comparative genomics of Botrytis spp.</title>
        <authorList>
            <person name="Valero-Jimenez C.A."/>
            <person name="Tapia P."/>
            <person name="Veloso J."/>
            <person name="Silva-Moreno E."/>
            <person name="Staats M."/>
            <person name="Valdes J.H."/>
            <person name="Van Kan J.A.L."/>
        </authorList>
    </citation>
    <scope>NUCLEOTIDE SEQUENCE [LARGE SCALE GENOMIC DNA]</scope>
    <source>
        <strain evidence="8 9">Bt9001</strain>
    </source>
</reference>
<evidence type="ECO:0000313" key="9">
    <source>
        <dbReference type="Proteomes" id="UP000297777"/>
    </source>
</evidence>
<comment type="caution">
    <text evidence="8">The sequence shown here is derived from an EMBL/GenBank/DDBJ whole genome shotgun (WGS) entry which is preliminary data.</text>
</comment>
<evidence type="ECO:0000256" key="6">
    <source>
        <dbReference type="ARBA" id="ARBA00023026"/>
    </source>
</evidence>
<evidence type="ECO:0000313" key="8">
    <source>
        <dbReference type="EMBL" id="TGO07324.1"/>
    </source>
</evidence>
<dbReference type="PANTHER" id="PTHR24287">
    <property type="entry name" value="P450, PUTATIVE (EUROFUNG)-RELATED"/>
    <property type="match status" value="1"/>
</dbReference>
<dbReference type="InterPro" id="IPR047146">
    <property type="entry name" value="Cyt_P450_E_CYP52_fungi"/>
</dbReference>
<name>A0A4Z1E5F3_9HELO</name>
<dbReference type="Gene3D" id="1.10.630.10">
    <property type="entry name" value="Cytochrome P450"/>
    <property type="match status" value="1"/>
</dbReference>
<evidence type="ECO:0000256" key="3">
    <source>
        <dbReference type="ARBA" id="ARBA00022723"/>
    </source>
</evidence>
<dbReference type="GO" id="GO:0020037">
    <property type="term" value="F:heme binding"/>
    <property type="evidence" value="ECO:0007669"/>
    <property type="project" value="InterPro"/>
</dbReference>
<dbReference type="SUPFAM" id="SSF48264">
    <property type="entry name" value="Cytochrome P450"/>
    <property type="match status" value="1"/>
</dbReference>
<evidence type="ECO:0000256" key="1">
    <source>
        <dbReference type="ARBA" id="ARBA00001971"/>
    </source>
</evidence>
<proteinExistence type="inferred from homology"/>
<keyword evidence="5" id="KW-0408">Iron</keyword>
<dbReference type="GO" id="GO:0004497">
    <property type="term" value="F:monooxygenase activity"/>
    <property type="evidence" value="ECO:0007669"/>
    <property type="project" value="UniProtKB-KW"/>
</dbReference>
<evidence type="ECO:0000256" key="7">
    <source>
        <dbReference type="ARBA" id="ARBA00023033"/>
    </source>
</evidence>
<dbReference type="PANTHER" id="PTHR24287:SF18">
    <property type="entry name" value="CYTOCHROME P450 MONOOXYGENASE APDE-RELATED"/>
    <property type="match status" value="1"/>
</dbReference>
<gene>
    <name evidence="8" type="ORF">BTUL_0292g00100</name>
</gene>
<comment type="cofactor">
    <cofactor evidence="1">
        <name>heme</name>
        <dbReference type="ChEBI" id="CHEBI:30413"/>
    </cofactor>
</comment>
<dbReference type="AlphaFoldDB" id="A0A4Z1E5F3"/>
<evidence type="ECO:0000256" key="4">
    <source>
        <dbReference type="ARBA" id="ARBA00023002"/>
    </source>
</evidence>
<evidence type="ECO:0000256" key="2">
    <source>
        <dbReference type="ARBA" id="ARBA00010617"/>
    </source>
</evidence>
<dbReference type="GO" id="GO:0005506">
    <property type="term" value="F:iron ion binding"/>
    <property type="evidence" value="ECO:0007669"/>
    <property type="project" value="InterPro"/>
</dbReference>
<organism evidence="8 9">
    <name type="scientific">Botrytis tulipae</name>
    <dbReference type="NCBI Taxonomy" id="87230"/>
    <lineage>
        <taxon>Eukaryota</taxon>
        <taxon>Fungi</taxon>
        <taxon>Dikarya</taxon>
        <taxon>Ascomycota</taxon>
        <taxon>Pezizomycotina</taxon>
        <taxon>Leotiomycetes</taxon>
        <taxon>Helotiales</taxon>
        <taxon>Sclerotiniaceae</taxon>
        <taxon>Botrytis</taxon>
    </lineage>
</organism>
<dbReference type="Pfam" id="PF00067">
    <property type="entry name" value="p450"/>
    <property type="match status" value="1"/>
</dbReference>
<keyword evidence="6" id="KW-0843">Virulence</keyword>
<keyword evidence="4" id="KW-0560">Oxidoreductase</keyword>
<protein>
    <recommendedName>
        <fullName evidence="10">Cytochrome P450</fullName>
    </recommendedName>
</protein>
<dbReference type="GO" id="GO:0016705">
    <property type="term" value="F:oxidoreductase activity, acting on paired donors, with incorporation or reduction of molecular oxygen"/>
    <property type="evidence" value="ECO:0007669"/>
    <property type="project" value="InterPro"/>
</dbReference>
<keyword evidence="9" id="KW-1185">Reference proteome</keyword>
<comment type="similarity">
    <text evidence="2">Belongs to the cytochrome P450 family.</text>
</comment>
<dbReference type="EMBL" id="PQXH01000290">
    <property type="protein sequence ID" value="TGO07324.1"/>
    <property type="molecule type" value="Genomic_DNA"/>
</dbReference>
<dbReference type="InterPro" id="IPR001128">
    <property type="entry name" value="Cyt_P450"/>
</dbReference>
<keyword evidence="3" id="KW-0479">Metal-binding</keyword>
<dbReference type="OrthoDB" id="1470350at2759"/>
<dbReference type="Proteomes" id="UP000297777">
    <property type="component" value="Unassembled WGS sequence"/>
</dbReference>
<accession>A0A4Z1E5F3</accession>
<dbReference type="InterPro" id="IPR036396">
    <property type="entry name" value="Cyt_P450_sf"/>
</dbReference>